<feature type="transmembrane region" description="Helical" evidence="2">
    <location>
        <begin position="215"/>
        <end position="232"/>
    </location>
</feature>
<evidence type="ECO:0000256" key="1">
    <source>
        <dbReference type="SAM" id="MobiDB-lite"/>
    </source>
</evidence>
<reference evidence="4" key="1">
    <citation type="journal article" date="2012" name="Proc. Natl. Acad. Sci. U.S.A.">
        <title>Genome sequence of the button mushroom Agaricus bisporus reveals mechanisms governing adaptation to a humic-rich ecological niche.</title>
        <authorList>
            <person name="Morin E."/>
            <person name="Kohler A."/>
            <person name="Baker A.R."/>
            <person name="Foulongne-Oriol M."/>
            <person name="Lombard V."/>
            <person name="Nagy L.G."/>
            <person name="Ohm R.A."/>
            <person name="Patyshakuliyeva A."/>
            <person name="Brun A."/>
            <person name="Aerts A.L."/>
            <person name="Bailey A.M."/>
            <person name="Billette C."/>
            <person name="Coutinho P.M."/>
            <person name="Deakin G."/>
            <person name="Doddapaneni H."/>
            <person name="Floudas D."/>
            <person name="Grimwood J."/>
            <person name="Hilden K."/>
            <person name="Kuees U."/>
            <person name="LaButti K.M."/>
            <person name="Lapidus A."/>
            <person name="Lindquist E.A."/>
            <person name="Lucas S.M."/>
            <person name="Murat C."/>
            <person name="Riley R.W."/>
            <person name="Salamov A.A."/>
            <person name="Schmutz J."/>
            <person name="Subramanian V."/>
            <person name="Woesten H.A.B."/>
            <person name="Xu J."/>
            <person name="Eastwood D.C."/>
            <person name="Foster G.D."/>
            <person name="Sonnenberg A.S."/>
            <person name="Cullen D."/>
            <person name="de Vries R.P."/>
            <person name="Lundell T."/>
            <person name="Hibbett D.S."/>
            <person name="Henrissat B."/>
            <person name="Burton K.S."/>
            <person name="Kerrigan R.W."/>
            <person name="Challen M.P."/>
            <person name="Grigoriev I.V."/>
            <person name="Martin F."/>
        </authorList>
    </citation>
    <scope>NUCLEOTIDE SEQUENCE [LARGE SCALE GENOMIC DNA]</scope>
    <source>
        <strain evidence="4">JB137-S8 / ATCC MYA-4627 / FGSC 10392</strain>
    </source>
</reference>
<keyword evidence="4" id="KW-1185">Reference proteome</keyword>
<accession>K5WA59</accession>
<keyword evidence="2" id="KW-1133">Transmembrane helix</keyword>
<feature type="region of interest" description="Disordered" evidence="1">
    <location>
        <begin position="632"/>
        <end position="652"/>
    </location>
</feature>
<feature type="transmembrane region" description="Helical" evidence="2">
    <location>
        <begin position="182"/>
        <end position="203"/>
    </location>
</feature>
<keyword evidence="2" id="KW-0472">Membrane</keyword>
<feature type="transmembrane region" description="Helical" evidence="2">
    <location>
        <begin position="89"/>
        <end position="112"/>
    </location>
</feature>
<feature type="transmembrane region" description="Helical" evidence="2">
    <location>
        <begin position="53"/>
        <end position="69"/>
    </location>
</feature>
<dbReference type="EMBL" id="JH971385">
    <property type="protein sequence ID" value="EKM83769.1"/>
    <property type="molecule type" value="Genomic_DNA"/>
</dbReference>
<evidence type="ECO:0000313" key="3">
    <source>
        <dbReference type="EMBL" id="EKM83769.1"/>
    </source>
</evidence>
<dbReference type="OrthoDB" id="2564696at2759"/>
<feature type="transmembrane region" description="Helical" evidence="2">
    <location>
        <begin position="148"/>
        <end position="167"/>
    </location>
</feature>
<protein>
    <submittedName>
        <fullName evidence="3">Uncharacterized protein</fullName>
    </submittedName>
</protein>
<feature type="region of interest" description="Disordered" evidence="1">
    <location>
        <begin position="506"/>
        <end position="527"/>
    </location>
</feature>
<gene>
    <name evidence="3" type="ORF">AGABI1DRAFT_124096</name>
</gene>
<name>K5WA59_AGABU</name>
<feature type="transmembrane region" description="Helical" evidence="2">
    <location>
        <begin position="238"/>
        <end position="256"/>
    </location>
</feature>
<sequence>MARTTSKFPKALIVDSNSAFEAILTDIPLFCAGLTGLASVTLAFSIKRVNSSTLYLGVGTLLLFISAILDLGQLLDSQSFSVDKGKVDVSGLIVAREVGLSLAYGFVFLFAWKAVAQRRELERPASENALQLFHNARWLKLVRTRMRWITLILVISIPLLQVLWRIVPSQRQYGGLYIVENALELVTSIILIVEIILNVLVSLPASSWLPFQRCFGLVLALVTTAAVGIGNLVTCEYILSDIMASPMMIVVLVAFSEMVLGRFLRAISIYIFLLYNLITIFSAATRDRISHSDEEAPANSEKPIRLVTNDTTLRSETQTATVALESAAPAQPNDERSSLSIAASSRLSKFVSRVEPNEAFAGVTRTMSNRKSSGTPVAPKRHKRPDLRFDIMTPILTSTPEDPDLVGERRATDISLTYYTMGLQSIVAVSTPNGEGSDSPSPYGQLRGVADLQQTRASDFQASDHSFSVTPYEELMREQEELDNSIAKLGILSVDVKDVLSQEAGSTLDGSISPAGDTTTSVKSKHRSTLRTDSLSFHSDFSLSVFPTPPPPPESMSGERRFSRPMFLRRKLPQLPVDDTTQEASSVQESPVDAVMASGETHYDVTSFINILSKRNDHGTASAEVVVKSNCDVDDANPDDRPPSDIKDQKQPMMQLRPMLLPSVANERGNPPAMSLRPARKASLPSANVRFQESNATLKPLLLGTSATSIPALLPSSTMVPLRTRRLSEAKRVGKRQISAPRVDVAEVGADAFERPRRPPEHTT</sequence>
<dbReference type="HOGENOM" id="CLU_365210_0_0_1"/>
<evidence type="ECO:0000313" key="4">
    <source>
        <dbReference type="Proteomes" id="UP000008493"/>
    </source>
</evidence>
<evidence type="ECO:0000256" key="2">
    <source>
        <dbReference type="SAM" id="Phobius"/>
    </source>
</evidence>
<keyword evidence="2" id="KW-0812">Transmembrane</keyword>
<dbReference type="AlphaFoldDB" id="K5WA59"/>
<feature type="compositionally biased region" description="Polar residues" evidence="1">
    <location>
        <begin position="506"/>
        <end position="522"/>
    </location>
</feature>
<dbReference type="RefSeq" id="XP_007325597.1">
    <property type="nucleotide sequence ID" value="XM_007325535.1"/>
</dbReference>
<organism evidence="3 4">
    <name type="scientific">Agaricus bisporus var. burnettii (strain JB137-S8 / ATCC MYA-4627 / FGSC 10392)</name>
    <name type="common">White button mushroom</name>
    <dbReference type="NCBI Taxonomy" id="597362"/>
    <lineage>
        <taxon>Eukaryota</taxon>
        <taxon>Fungi</taxon>
        <taxon>Dikarya</taxon>
        <taxon>Basidiomycota</taxon>
        <taxon>Agaricomycotina</taxon>
        <taxon>Agaricomycetes</taxon>
        <taxon>Agaricomycetidae</taxon>
        <taxon>Agaricales</taxon>
        <taxon>Agaricineae</taxon>
        <taxon>Agaricaceae</taxon>
        <taxon>Agaricus</taxon>
    </lineage>
</organism>
<dbReference type="Proteomes" id="UP000008493">
    <property type="component" value="Unassembled WGS sequence"/>
</dbReference>
<feature type="transmembrane region" description="Helical" evidence="2">
    <location>
        <begin position="27"/>
        <end position="46"/>
    </location>
</feature>
<dbReference type="InParanoid" id="K5WA59"/>
<proteinExistence type="predicted"/>
<dbReference type="KEGG" id="abp:AGABI1DRAFT124096"/>
<feature type="compositionally biased region" description="Basic and acidic residues" evidence="1">
    <location>
        <begin position="638"/>
        <end position="650"/>
    </location>
</feature>
<dbReference type="OMA" id="PRHIRTG"/>
<dbReference type="eggNOG" id="ENOG502SMIW">
    <property type="taxonomic scope" value="Eukaryota"/>
</dbReference>
<dbReference type="GeneID" id="18826091"/>
<feature type="transmembrane region" description="Helical" evidence="2">
    <location>
        <begin position="263"/>
        <end position="284"/>
    </location>
</feature>